<evidence type="ECO:0000313" key="1">
    <source>
        <dbReference type="EMBL" id="EIY28004.1"/>
    </source>
</evidence>
<keyword evidence="2" id="KW-1185">Reference proteome</keyword>
<gene>
    <name evidence="1" type="ORF">HMPREF1064_04178</name>
</gene>
<organism evidence="1 2">
    <name type="scientific">Phocaeicola dorei CL02T12C06</name>
    <dbReference type="NCBI Taxonomy" id="997876"/>
    <lineage>
        <taxon>Bacteria</taxon>
        <taxon>Pseudomonadati</taxon>
        <taxon>Bacteroidota</taxon>
        <taxon>Bacteroidia</taxon>
        <taxon>Bacteroidales</taxon>
        <taxon>Bacteroidaceae</taxon>
        <taxon>Phocaeicola</taxon>
    </lineage>
</organism>
<reference evidence="1 2" key="1">
    <citation type="submission" date="2012-02" db="EMBL/GenBank/DDBJ databases">
        <title>The Genome Sequence of Bacteroides dorei CL02T12C06.</title>
        <authorList>
            <consortium name="The Broad Institute Genome Sequencing Platform"/>
            <person name="Earl A."/>
            <person name="Ward D."/>
            <person name="Feldgarden M."/>
            <person name="Gevers D."/>
            <person name="Zitomersky N.L."/>
            <person name="Coyne M.J."/>
            <person name="Comstock L.E."/>
            <person name="Young S.K."/>
            <person name="Zeng Q."/>
            <person name="Gargeya S."/>
            <person name="Fitzgerald M."/>
            <person name="Haas B."/>
            <person name="Abouelleil A."/>
            <person name="Alvarado L."/>
            <person name="Arachchi H.M."/>
            <person name="Berlin A."/>
            <person name="Chapman S.B."/>
            <person name="Gearin G."/>
            <person name="Goldberg J."/>
            <person name="Griggs A."/>
            <person name="Gujja S."/>
            <person name="Hansen M."/>
            <person name="Heiman D."/>
            <person name="Howarth C."/>
            <person name="Larimer J."/>
            <person name="Lui A."/>
            <person name="MacDonald P.J.P."/>
            <person name="McCowen C."/>
            <person name="Montmayeur A."/>
            <person name="Murphy C."/>
            <person name="Neiman D."/>
            <person name="Pearson M."/>
            <person name="Priest M."/>
            <person name="Roberts A."/>
            <person name="Saif S."/>
            <person name="Shea T."/>
            <person name="Sisk P."/>
            <person name="Stolte C."/>
            <person name="Sykes S."/>
            <person name="Wortman J."/>
            <person name="Nusbaum C."/>
            <person name="Birren B."/>
        </authorList>
    </citation>
    <scope>NUCLEOTIDE SEQUENCE [LARGE SCALE GENOMIC DNA]</scope>
    <source>
        <strain evidence="1 2">CL02T12C06</strain>
    </source>
</reference>
<name>I9F4T2_9BACT</name>
<evidence type="ECO:0000313" key="2">
    <source>
        <dbReference type="Proteomes" id="UP000005974"/>
    </source>
</evidence>
<sequence length="35" mass="4137">MQTYTYEISIKSSLNYSSNILNYYSPDKRELKGDN</sequence>
<accession>I9F4T2</accession>
<comment type="caution">
    <text evidence="1">The sequence shown here is derived from an EMBL/GenBank/DDBJ whole genome shotgun (WGS) entry which is preliminary data.</text>
</comment>
<dbReference type="Proteomes" id="UP000005974">
    <property type="component" value="Unassembled WGS sequence"/>
</dbReference>
<proteinExistence type="predicted"/>
<dbReference type="HOGENOM" id="CLU_3363145_0_0_10"/>
<protein>
    <submittedName>
        <fullName evidence="1">Uncharacterized protein</fullName>
    </submittedName>
</protein>
<dbReference type="EMBL" id="AGXJ01000083">
    <property type="protein sequence ID" value="EIY28004.1"/>
    <property type="molecule type" value="Genomic_DNA"/>
</dbReference>
<dbReference type="AlphaFoldDB" id="I9F4T2"/>